<dbReference type="GO" id="GO:0005524">
    <property type="term" value="F:ATP binding"/>
    <property type="evidence" value="ECO:0007669"/>
    <property type="project" value="UniProtKB-KW"/>
</dbReference>
<dbReference type="RefSeq" id="WP_159461802.1">
    <property type="nucleotide sequence ID" value="NZ_FYEZ01000001.1"/>
</dbReference>
<protein>
    <submittedName>
        <fullName evidence="6">Replication restart DNA helicase PriA</fullName>
    </submittedName>
</protein>
<evidence type="ECO:0000256" key="1">
    <source>
        <dbReference type="ARBA" id="ARBA00022741"/>
    </source>
</evidence>
<evidence type="ECO:0000256" key="2">
    <source>
        <dbReference type="ARBA" id="ARBA00022840"/>
    </source>
</evidence>
<dbReference type="GO" id="GO:0006310">
    <property type="term" value="P:DNA recombination"/>
    <property type="evidence" value="ECO:0007669"/>
    <property type="project" value="TreeGrafter"/>
</dbReference>
<feature type="domain" description="Primosomal protein N' 3' DNA-binding" evidence="5">
    <location>
        <begin position="34"/>
        <end position="130"/>
    </location>
</feature>
<keyword evidence="1" id="KW-0547">Nucleotide-binding</keyword>
<dbReference type="GO" id="GO:0003677">
    <property type="term" value="F:DNA binding"/>
    <property type="evidence" value="ECO:0007669"/>
    <property type="project" value="UniProtKB-KW"/>
</dbReference>
<evidence type="ECO:0000256" key="3">
    <source>
        <dbReference type="ARBA" id="ARBA00023125"/>
    </source>
</evidence>
<dbReference type="OrthoDB" id="3177118at2"/>
<evidence type="ECO:0000256" key="4">
    <source>
        <dbReference type="SAM" id="MobiDB-lite"/>
    </source>
</evidence>
<dbReference type="Pfam" id="PF17764">
    <property type="entry name" value="PriA_3primeBD"/>
    <property type="match status" value="1"/>
</dbReference>
<sequence length="706" mass="74519">MTEPLLPVPGLSVPQQPVGGGEPAEHLPVARVLVAGALPHLDRLFDYLVPADLDERARPGVRVTVPMAGRTEEGWITERVEQSEHAGRLSSLRAVVSPVPVLTERLHALCRRVAAHYGGTVADVVRLALPARHASVEKAWLAEQQAGTEGVSDAREGAGALPAPAAPSPGPAWRGVAAAAALLQRISAGEAPGAAWVAAPSAGDPAADWAHAFCDLAVAAHAGGRGALLLVPDEREVEHLLAVAATREESCLGEVVRLTAADGPRARAATWLRVLDGRHRIVVGTRSAAFAPVRDLGVVAWWDDADDSWIEPRTPHPHTRQVAALRAELEGAALVAAGPSRTLTVQQWVEQGRLVDLEADPATARRLGAGRHVAGEGQDAERDAGAHVARIPSVAWQAARRGLETGPVLVQVPRTGFARSLRCAECRREAGCPRCPGRLGQDGPEASLACRTCGETVDRWECTHCGGQRLRWGSPGTARTVHDLGRAFPGVPVRQSTAASPLHEVDAEPALVIATPGCEPRTPVGWAAVLLLDGAVSLELPLTDAEGEAMRRWSSAAADARRDGAGVVLCGVPAHGGIPAVEAFVRHTPGWLARQQLAERRETRLPPAVSMVHLLGHRHDVVGGLEELAAATTLHEVLGPVPVGVGAIPARWGLEPEEAAQAWVRAPHAEHDELARAVHHLRAHRSARRAGGHLLVTVDPDEWLAP</sequence>
<gene>
    <name evidence="6" type="ORF">SAMN05445756_0040</name>
</gene>
<dbReference type="Proteomes" id="UP000198122">
    <property type="component" value="Unassembled WGS sequence"/>
</dbReference>
<dbReference type="InterPro" id="IPR041222">
    <property type="entry name" value="PriA_3primeBD"/>
</dbReference>
<evidence type="ECO:0000313" key="7">
    <source>
        <dbReference type="Proteomes" id="UP000198122"/>
    </source>
</evidence>
<dbReference type="GO" id="GO:0006302">
    <property type="term" value="P:double-strand break repair"/>
    <property type="evidence" value="ECO:0007669"/>
    <property type="project" value="TreeGrafter"/>
</dbReference>
<name>A0A212SZX3_9MICO</name>
<keyword evidence="6" id="KW-0378">Hydrolase</keyword>
<keyword evidence="6" id="KW-0347">Helicase</keyword>
<dbReference type="PANTHER" id="PTHR30580">
    <property type="entry name" value="PRIMOSOMAL PROTEIN N"/>
    <property type="match status" value="1"/>
</dbReference>
<dbReference type="GO" id="GO:0043138">
    <property type="term" value="F:3'-5' DNA helicase activity"/>
    <property type="evidence" value="ECO:0007669"/>
    <property type="project" value="TreeGrafter"/>
</dbReference>
<dbReference type="EMBL" id="FYEZ01000001">
    <property type="protein sequence ID" value="SNC59315.1"/>
    <property type="molecule type" value="Genomic_DNA"/>
</dbReference>
<dbReference type="Gene3D" id="3.40.1440.60">
    <property type="entry name" value="PriA, 3(prime) DNA-binding domain"/>
    <property type="match status" value="1"/>
</dbReference>
<keyword evidence="3" id="KW-0238">DNA-binding</keyword>
<feature type="region of interest" description="Disordered" evidence="4">
    <location>
        <begin position="147"/>
        <end position="169"/>
    </location>
</feature>
<keyword evidence="7" id="KW-1185">Reference proteome</keyword>
<proteinExistence type="predicted"/>
<dbReference type="GO" id="GO:0006270">
    <property type="term" value="P:DNA replication initiation"/>
    <property type="evidence" value="ECO:0007669"/>
    <property type="project" value="TreeGrafter"/>
</dbReference>
<dbReference type="Gene3D" id="3.40.50.300">
    <property type="entry name" value="P-loop containing nucleotide triphosphate hydrolases"/>
    <property type="match status" value="1"/>
</dbReference>
<evidence type="ECO:0000313" key="6">
    <source>
        <dbReference type="EMBL" id="SNC59315.1"/>
    </source>
</evidence>
<dbReference type="InterPro" id="IPR027417">
    <property type="entry name" value="P-loop_NTPase"/>
</dbReference>
<evidence type="ECO:0000259" key="5">
    <source>
        <dbReference type="Pfam" id="PF17764"/>
    </source>
</evidence>
<keyword evidence="2" id="KW-0067">ATP-binding</keyword>
<accession>A0A212SZX3</accession>
<dbReference type="PANTHER" id="PTHR30580:SF0">
    <property type="entry name" value="PRIMOSOMAL PROTEIN N"/>
    <property type="match status" value="1"/>
</dbReference>
<feature type="region of interest" description="Disordered" evidence="4">
    <location>
        <begin position="1"/>
        <end position="21"/>
    </location>
</feature>
<organism evidence="6 7">
    <name type="scientific">Kytococcus aerolatus</name>
    <dbReference type="NCBI Taxonomy" id="592308"/>
    <lineage>
        <taxon>Bacteria</taxon>
        <taxon>Bacillati</taxon>
        <taxon>Actinomycetota</taxon>
        <taxon>Actinomycetes</taxon>
        <taxon>Micrococcales</taxon>
        <taxon>Kytococcaceae</taxon>
        <taxon>Kytococcus</taxon>
    </lineage>
</organism>
<dbReference type="InterPro" id="IPR042115">
    <property type="entry name" value="PriA_3primeBD_sf"/>
</dbReference>
<dbReference type="AlphaFoldDB" id="A0A212SZX3"/>
<reference evidence="6 7" key="1">
    <citation type="submission" date="2017-06" db="EMBL/GenBank/DDBJ databases">
        <authorList>
            <person name="Kim H.J."/>
            <person name="Triplett B.A."/>
        </authorList>
    </citation>
    <scope>NUCLEOTIDE SEQUENCE [LARGE SCALE GENOMIC DNA]</scope>
    <source>
        <strain evidence="6 7">DSM 22179</strain>
    </source>
</reference>